<dbReference type="Proteomes" id="UP001501510">
    <property type="component" value="Unassembled WGS sequence"/>
</dbReference>
<organism evidence="3 4">
    <name type="scientific">Clostridium oceanicum</name>
    <dbReference type="NCBI Taxonomy" id="1543"/>
    <lineage>
        <taxon>Bacteria</taxon>
        <taxon>Bacillati</taxon>
        <taxon>Bacillota</taxon>
        <taxon>Clostridia</taxon>
        <taxon>Eubacteriales</taxon>
        <taxon>Clostridiaceae</taxon>
        <taxon>Clostridium</taxon>
    </lineage>
</organism>
<dbReference type="InterPro" id="IPR028261">
    <property type="entry name" value="DPD_II"/>
</dbReference>
<dbReference type="InterPro" id="IPR023753">
    <property type="entry name" value="FAD/NAD-binding_dom"/>
</dbReference>
<dbReference type="NCBIfam" id="TIGR01316">
    <property type="entry name" value="gltA"/>
    <property type="match status" value="1"/>
</dbReference>
<evidence type="ECO:0000259" key="1">
    <source>
        <dbReference type="Pfam" id="PF07992"/>
    </source>
</evidence>
<sequence length="461" mass="49911">MDRMKRIPISEQAPDVRNKNFKEVCLGYTEEEAVKEASRCLNCKNPMCVSKCPVSINIPGFIKHVKDGEFEKAAQVIAEDSALPAVCGRVCPQESQCEGKCVLGIKGEPVAIGKLERFVADWSREHDIDLSKTEPKKNKKVAVIGSGPAGLTCAGDLAKKGYDVTIFEALHEPGGVLVYGIPEFRLPKDTVVKHEIENVKKLGVKIETNVIIGRTVTLQELVDEENFEAIFVGSGAGLPKFMGIDGENLNGVFSANEFLTRTNLMKAFRSDYDTPIKVGKKVAVVGGGNVAMDAARTSKRLGAEVYVVYRRSEDELPARKEEVHHAKEEEINFKLLCNPVEIIGDENGWVKGMKCIKMELGEPDQSGRRRPIPIEGSEFILDVDSVIMSLGTSPNPLIASTTEGLEANKRGCIIAKEESGVTTKEGVFAGGDAVTGAATVILAMGAGKNAAKSIDEYLSNK</sequence>
<dbReference type="RefSeq" id="WP_343758350.1">
    <property type="nucleotide sequence ID" value="NZ_BAAACG010000003.1"/>
</dbReference>
<comment type="caution">
    <text evidence="3">The sequence shown here is derived from an EMBL/GenBank/DDBJ whole genome shotgun (WGS) entry which is preliminary data.</text>
</comment>
<dbReference type="InterPro" id="IPR009051">
    <property type="entry name" value="Helical_ferredxn"/>
</dbReference>
<name>A0ABP3UHH0_9CLOT</name>
<feature type="domain" description="FAD/NAD(P)-binding" evidence="1">
    <location>
        <begin position="139"/>
        <end position="447"/>
    </location>
</feature>
<feature type="domain" description="Dihydroprymidine dehydrogenase" evidence="2">
    <location>
        <begin position="17"/>
        <end position="127"/>
    </location>
</feature>
<dbReference type="SUPFAM" id="SSF51971">
    <property type="entry name" value="Nucleotide-binding domain"/>
    <property type="match status" value="2"/>
</dbReference>
<dbReference type="Gene3D" id="1.10.1060.10">
    <property type="entry name" value="Alpha-helical ferredoxin"/>
    <property type="match status" value="1"/>
</dbReference>
<evidence type="ECO:0000313" key="4">
    <source>
        <dbReference type="Proteomes" id="UP001501510"/>
    </source>
</evidence>
<evidence type="ECO:0000259" key="2">
    <source>
        <dbReference type="Pfam" id="PF14691"/>
    </source>
</evidence>
<protein>
    <submittedName>
        <fullName evidence="3">NADPH-dependent glutamate synthase</fullName>
    </submittedName>
</protein>
<gene>
    <name evidence="3" type="primary">gltA</name>
    <name evidence="3" type="ORF">GCM10008906_04040</name>
</gene>
<dbReference type="PANTHER" id="PTHR42783">
    <property type="entry name" value="GLUTAMATE SYNTHASE [NADPH] SMALL CHAIN"/>
    <property type="match status" value="1"/>
</dbReference>
<dbReference type="Pfam" id="PF07992">
    <property type="entry name" value="Pyr_redox_2"/>
    <property type="match status" value="1"/>
</dbReference>
<keyword evidence="4" id="KW-1185">Reference proteome</keyword>
<proteinExistence type="predicted"/>
<dbReference type="PRINTS" id="PR00419">
    <property type="entry name" value="ADXRDTASE"/>
</dbReference>
<dbReference type="PANTHER" id="PTHR42783:SF3">
    <property type="entry name" value="GLUTAMATE SYNTHASE [NADPH] SMALL CHAIN-RELATED"/>
    <property type="match status" value="1"/>
</dbReference>
<dbReference type="Pfam" id="PF14691">
    <property type="entry name" value="Fer4_20"/>
    <property type="match status" value="1"/>
</dbReference>
<accession>A0ABP3UHH0</accession>
<reference evidence="4" key="1">
    <citation type="journal article" date="2019" name="Int. J. Syst. Evol. Microbiol.">
        <title>The Global Catalogue of Microorganisms (GCM) 10K type strain sequencing project: providing services to taxonomists for standard genome sequencing and annotation.</title>
        <authorList>
            <consortium name="The Broad Institute Genomics Platform"/>
            <consortium name="The Broad Institute Genome Sequencing Center for Infectious Disease"/>
            <person name="Wu L."/>
            <person name="Ma J."/>
        </authorList>
    </citation>
    <scope>NUCLEOTIDE SEQUENCE [LARGE SCALE GENOMIC DNA]</scope>
    <source>
        <strain evidence="4">JCM 1407</strain>
    </source>
</reference>
<dbReference type="EMBL" id="BAAACG010000003">
    <property type="protein sequence ID" value="GAA0733356.1"/>
    <property type="molecule type" value="Genomic_DNA"/>
</dbReference>
<dbReference type="SUPFAM" id="SSF46548">
    <property type="entry name" value="alpha-helical ferredoxin"/>
    <property type="match status" value="1"/>
</dbReference>
<dbReference type="InterPro" id="IPR036188">
    <property type="entry name" value="FAD/NAD-bd_sf"/>
</dbReference>
<evidence type="ECO:0000313" key="3">
    <source>
        <dbReference type="EMBL" id="GAA0733356.1"/>
    </source>
</evidence>
<dbReference type="InterPro" id="IPR006004">
    <property type="entry name" value="SudA-like"/>
</dbReference>
<dbReference type="Gene3D" id="3.50.50.60">
    <property type="entry name" value="FAD/NAD(P)-binding domain"/>
    <property type="match status" value="2"/>
</dbReference>